<keyword evidence="1" id="KW-0812">Transmembrane</keyword>
<keyword evidence="3" id="KW-1185">Reference proteome</keyword>
<proteinExistence type="predicted"/>
<evidence type="ECO:0000313" key="3">
    <source>
        <dbReference type="Proteomes" id="UP000290819"/>
    </source>
</evidence>
<evidence type="ECO:0000313" key="2">
    <source>
        <dbReference type="EMBL" id="RXT50053.1"/>
    </source>
</evidence>
<feature type="transmembrane region" description="Helical" evidence="1">
    <location>
        <begin position="89"/>
        <end position="109"/>
    </location>
</feature>
<feature type="transmembrane region" description="Helical" evidence="1">
    <location>
        <begin position="7"/>
        <end position="29"/>
    </location>
</feature>
<keyword evidence="1" id="KW-1133">Transmembrane helix</keyword>
<accession>A0A4Q1VFH4</accession>
<evidence type="ECO:0000256" key="1">
    <source>
        <dbReference type="SAM" id="Phobius"/>
    </source>
</evidence>
<keyword evidence="1" id="KW-0472">Membrane</keyword>
<organism evidence="2 3">
    <name type="scientific">Bradyrhizobium betae</name>
    <dbReference type="NCBI Taxonomy" id="244734"/>
    <lineage>
        <taxon>Bacteria</taxon>
        <taxon>Pseudomonadati</taxon>
        <taxon>Pseudomonadota</taxon>
        <taxon>Alphaproteobacteria</taxon>
        <taxon>Hyphomicrobiales</taxon>
        <taxon>Nitrobacteraceae</taxon>
        <taxon>Bradyrhizobium</taxon>
    </lineage>
</organism>
<feature type="transmembrane region" description="Helical" evidence="1">
    <location>
        <begin position="41"/>
        <end position="61"/>
    </location>
</feature>
<dbReference type="EMBL" id="MZXW01000015">
    <property type="protein sequence ID" value="RXT50053.1"/>
    <property type="molecule type" value="Genomic_DNA"/>
</dbReference>
<name>A0A4Q1VFH4_9BRAD</name>
<comment type="caution">
    <text evidence="2">The sequence shown here is derived from an EMBL/GenBank/DDBJ whole genome shotgun (WGS) entry which is preliminary data.</text>
</comment>
<dbReference type="OrthoDB" id="8219379at2"/>
<reference evidence="2 3" key="1">
    <citation type="submission" date="2017-03" db="EMBL/GenBank/DDBJ databases">
        <authorList>
            <person name="Safronova V.I."/>
            <person name="Sazanova A.L."/>
            <person name="Chirak E.R."/>
        </authorList>
    </citation>
    <scope>NUCLEOTIDE SEQUENCE [LARGE SCALE GENOMIC DNA]</scope>
    <source>
        <strain evidence="2 3">Opo-243</strain>
    </source>
</reference>
<sequence length="237" mass="25847">MRIILGLMSGLVGMLAGWFGLAILVATLAGPDRDGGTAMGAFFQIGPIGGVIGFVVGVWLFSRIGIVRASVSLPDVEVPGTAAASRSRISFPFAVTLVLLVAGLGWWAWYELIRSPYLSHGFMTLDLQFKLPPGMTLPAREDVRIEVQERQGYTVAELTNRWHGHDGDRQVIVTSASLMYKTGHRLVTLTLPNQPAQSWRLDLSSDPDPTPGYSDWHVANGTPSARIEMNFRLSADR</sequence>
<protein>
    <submittedName>
        <fullName evidence="2">Uncharacterized protein</fullName>
    </submittedName>
</protein>
<gene>
    <name evidence="2" type="ORF">B5V03_09355</name>
</gene>
<dbReference type="RefSeq" id="WP_129269419.1">
    <property type="nucleotide sequence ID" value="NZ_MZXW01000015.1"/>
</dbReference>
<dbReference type="AlphaFoldDB" id="A0A4Q1VFH4"/>
<dbReference type="Proteomes" id="UP000290819">
    <property type="component" value="Unassembled WGS sequence"/>
</dbReference>